<sequence length="220" mass="24688">MSPHLAEHRPSEHRPRRRFRTRANWGVLLWLTVVWVALWGDLTFANVVIGAFLAVLITAVLPLPSTPFDGRFRPWGVVLLLAYFLWDVVKASVEVAALALRRRPPRGAVIRVRLRSHNDVYLTMVAGMTSLVPGSVVIEAHRITGTLYHHVLDVEMHGGLERSHQAVLDQEERILRAFGSREELIEAGLVPGSSPRAGRLRSTSGDRVDADMDARREEET</sequence>
<dbReference type="PANTHER" id="PTHR34584">
    <property type="entry name" value="NA(+)/H(+) ANTIPORTER SUBUNIT E1"/>
    <property type="match status" value="1"/>
</dbReference>
<gene>
    <name evidence="9" type="ORF">SAMN05216184_109102</name>
</gene>
<evidence type="ECO:0000313" key="9">
    <source>
        <dbReference type="EMBL" id="SSA44040.1"/>
    </source>
</evidence>
<feature type="transmembrane region" description="Helical" evidence="8">
    <location>
        <begin position="21"/>
        <end position="38"/>
    </location>
</feature>
<evidence type="ECO:0000256" key="3">
    <source>
        <dbReference type="ARBA" id="ARBA00022475"/>
    </source>
</evidence>
<evidence type="ECO:0000256" key="5">
    <source>
        <dbReference type="ARBA" id="ARBA00022989"/>
    </source>
</evidence>
<evidence type="ECO:0000256" key="7">
    <source>
        <dbReference type="SAM" id="MobiDB-lite"/>
    </source>
</evidence>
<feature type="region of interest" description="Disordered" evidence="7">
    <location>
        <begin position="189"/>
        <end position="220"/>
    </location>
</feature>
<evidence type="ECO:0000256" key="8">
    <source>
        <dbReference type="SAM" id="Phobius"/>
    </source>
</evidence>
<dbReference type="InterPro" id="IPR002758">
    <property type="entry name" value="Cation_antiport_E"/>
</dbReference>
<dbReference type="GO" id="GO:0008324">
    <property type="term" value="F:monoatomic cation transmembrane transporter activity"/>
    <property type="evidence" value="ECO:0007669"/>
    <property type="project" value="InterPro"/>
</dbReference>
<evidence type="ECO:0000256" key="4">
    <source>
        <dbReference type="ARBA" id="ARBA00022692"/>
    </source>
</evidence>
<dbReference type="GO" id="GO:0005886">
    <property type="term" value="C:plasma membrane"/>
    <property type="evidence" value="ECO:0007669"/>
    <property type="project" value="UniProtKB-SubCell"/>
</dbReference>
<organism evidence="9 10">
    <name type="scientific">Georgenia satyanarayanai</name>
    <dbReference type="NCBI Taxonomy" id="860221"/>
    <lineage>
        <taxon>Bacteria</taxon>
        <taxon>Bacillati</taxon>
        <taxon>Actinomycetota</taxon>
        <taxon>Actinomycetes</taxon>
        <taxon>Micrococcales</taxon>
        <taxon>Bogoriellaceae</taxon>
        <taxon>Georgenia</taxon>
    </lineage>
</organism>
<comment type="subcellular location">
    <subcellularLocation>
        <location evidence="1">Cell membrane</location>
        <topology evidence="1">Multi-pass membrane protein</topology>
    </subcellularLocation>
</comment>
<evidence type="ECO:0000313" key="10">
    <source>
        <dbReference type="Proteomes" id="UP000250222"/>
    </source>
</evidence>
<name>A0A2Y9AI90_9MICO</name>
<accession>A0A2Y9AI90</accession>
<keyword evidence="4 8" id="KW-0812">Transmembrane</keyword>
<feature type="transmembrane region" description="Helical" evidence="8">
    <location>
        <begin position="44"/>
        <end position="63"/>
    </location>
</feature>
<protein>
    <submittedName>
        <fullName evidence="9">Multisubunit sodium/proton antiporter, MrpE subunit</fullName>
    </submittedName>
</protein>
<comment type="similarity">
    <text evidence="2">Belongs to the CPA3 antiporters (TC 2.A.63) subunit E family.</text>
</comment>
<feature type="compositionally biased region" description="Basic and acidic residues" evidence="7">
    <location>
        <begin position="204"/>
        <end position="220"/>
    </location>
</feature>
<feature type="transmembrane region" description="Helical" evidence="8">
    <location>
        <begin position="75"/>
        <end position="100"/>
    </location>
</feature>
<reference evidence="9 10" key="1">
    <citation type="submission" date="2016-10" db="EMBL/GenBank/DDBJ databases">
        <authorList>
            <person name="Cai Z."/>
        </authorList>
    </citation>
    <scope>NUCLEOTIDE SEQUENCE [LARGE SCALE GENOMIC DNA]</scope>
    <source>
        <strain evidence="9 10">CGMCC 1.10826</strain>
    </source>
</reference>
<dbReference type="PANTHER" id="PTHR34584:SF1">
    <property type="entry name" value="NA(+)_H(+) ANTIPORTER SUBUNIT E1"/>
    <property type="match status" value="1"/>
</dbReference>
<proteinExistence type="inferred from homology"/>
<dbReference type="EMBL" id="UETB01000009">
    <property type="protein sequence ID" value="SSA44040.1"/>
    <property type="molecule type" value="Genomic_DNA"/>
</dbReference>
<dbReference type="OrthoDB" id="3556991at2"/>
<evidence type="ECO:0000256" key="6">
    <source>
        <dbReference type="ARBA" id="ARBA00023136"/>
    </source>
</evidence>
<evidence type="ECO:0000256" key="1">
    <source>
        <dbReference type="ARBA" id="ARBA00004651"/>
    </source>
</evidence>
<dbReference type="RefSeq" id="WP_110852952.1">
    <property type="nucleotide sequence ID" value="NZ_QKLZ01000009.1"/>
</dbReference>
<dbReference type="AlphaFoldDB" id="A0A2Y9AI90"/>
<keyword evidence="3" id="KW-1003">Cell membrane</keyword>
<dbReference type="Proteomes" id="UP000250222">
    <property type="component" value="Unassembled WGS sequence"/>
</dbReference>
<dbReference type="NCBIfam" id="NF006521">
    <property type="entry name" value="PRK08965.1-5"/>
    <property type="match status" value="1"/>
</dbReference>
<keyword evidence="5 8" id="KW-1133">Transmembrane helix</keyword>
<dbReference type="Pfam" id="PF01899">
    <property type="entry name" value="MNHE"/>
    <property type="match status" value="1"/>
</dbReference>
<keyword evidence="10" id="KW-1185">Reference proteome</keyword>
<keyword evidence="6 8" id="KW-0472">Membrane</keyword>
<evidence type="ECO:0000256" key="2">
    <source>
        <dbReference type="ARBA" id="ARBA00006228"/>
    </source>
</evidence>